<dbReference type="Gene3D" id="3.40.630.30">
    <property type="match status" value="1"/>
</dbReference>
<keyword evidence="3" id="KW-1185">Reference proteome</keyword>
<dbReference type="Proteomes" id="UP001215598">
    <property type="component" value="Unassembled WGS sequence"/>
</dbReference>
<dbReference type="InterPro" id="IPR000182">
    <property type="entry name" value="GNAT_dom"/>
</dbReference>
<name>A0AAD7K4X2_9AGAR</name>
<gene>
    <name evidence="2" type="ORF">B0H16DRAFT_1683896</name>
</gene>
<dbReference type="PANTHER" id="PTHR43328:SF1">
    <property type="entry name" value="N-ACETYLTRANSFERASE DOMAIN-CONTAINING PROTEIN"/>
    <property type="match status" value="1"/>
</dbReference>
<accession>A0AAD7K4X2</accession>
<evidence type="ECO:0000313" key="2">
    <source>
        <dbReference type="EMBL" id="KAJ7777211.1"/>
    </source>
</evidence>
<dbReference type="Pfam" id="PF13302">
    <property type="entry name" value="Acetyltransf_3"/>
    <property type="match status" value="1"/>
</dbReference>
<sequence length="234" mass="25818">MSAVLQYNPTTGEPFLRLPPPFSNIIITPPRMSDVEPSVAIMDDPAVAPFMGNRVGQYTPEKAERWLTKLKTQADTLVEELRAGAAETGGPLSGCPVRHIREERADGTDVYIGDVGLVRSGWPEVKDVEERARRANANNALLAGDPNIAWHIGYYLAPGHHGRGLMTVAVDTMKEWGIAWLKAKYIRSSAFEDNVGSQKVLRKNGFVIVDKLVEHVQVGDTKKTLYLIEWTAPS</sequence>
<proteinExistence type="predicted"/>
<evidence type="ECO:0000259" key="1">
    <source>
        <dbReference type="PROSITE" id="PS51186"/>
    </source>
</evidence>
<evidence type="ECO:0000313" key="3">
    <source>
        <dbReference type="Proteomes" id="UP001215598"/>
    </source>
</evidence>
<reference evidence="2" key="1">
    <citation type="submission" date="2023-03" db="EMBL/GenBank/DDBJ databases">
        <title>Massive genome expansion in bonnet fungi (Mycena s.s.) driven by repeated elements and novel gene families across ecological guilds.</title>
        <authorList>
            <consortium name="Lawrence Berkeley National Laboratory"/>
            <person name="Harder C.B."/>
            <person name="Miyauchi S."/>
            <person name="Viragh M."/>
            <person name="Kuo A."/>
            <person name="Thoen E."/>
            <person name="Andreopoulos B."/>
            <person name="Lu D."/>
            <person name="Skrede I."/>
            <person name="Drula E."/>
            <person name="Henrissat B."/>
            <person name="Morin E."/>
            <person name="Kohler A."/>
            <person name="Barry K."/>
            <person name="LaButti K."/>
            <person name="Morin E."/>
            <person name="Salamov A."/>
            <person name="Lipzen A."/>
            <person name="Mereny Z."/>
            <person name="Hegedus B."/>
            <person name="Baldrian P."/>
            <person name="Stursova M."/>
            <person name="Weitz H."/>
            <person name="Taylor A."/>
            <person name="Grigoriev I.V."/>
            <person name="Nagy L.G."/>
            <person name="Martin F."/>
            <person name="Kauserud H."/>
        </authorList>
    </citation>
    <scope>NUCLEOTIDE SEQUENCE</scope>
    <source>
        <strain evidence="2">CBHHK182m</strain>
    </source>
</reference>
<dbReference type="GO" id="GO:0016747">
    <property type="term" value="F:acyltransferase activity, transferring groups other than amino-acyl groups"/>
    <property type="evidence" value="ECO:0007669"/>
    <property type="project" value="InterPro"/>
</dbReference>
<dbReference type="EMBL" id="JARKIB010000008">
    <property type="protein sequence ID" value="KAJ7777211.1"/>
    <property type="molecule type" value="Genomic_DNA"/>
</dbReference>
<dbReference type="PANTHER" id="PTHR43328">
    <property type="entry name" value="ACETYLTRANSFERASE-RELATED"/>
    <property type="match status" value="1"/>
</dbReference>
<protein>
    <submittedName>
        <fullName evidence="2">GNAT domain-containing protein</fullName>
    </submittedName>
</protein>
<dbReference type="AlphaFoldDB" id="A0AAD7K4X2"/>
<comment type="caution">
    <text evidence="2">The sequence shown here is derived from an EMBL/GenBank/DDBJ whole genome shotgun (WGS) entry which is preliminary data.</text>
</comment>
<dbReference type="InterPro" id="IPR016181">
    <property type="entry name" value="Acyl_CoA_acyltransferase"/>
</dbReference>
<organism evidence="2 3">
    <name type="scientific">Mycena metata</name>
    <dbReference type="NCBI Taxonomy" id="1033252"/>
    <lineage>
        <taxon>Eukaryota</taxon>
        <taxon>Fungi</taxon>
        <taxon>Dikarya</taxon>
        <taxon>Basidiomycota</taxon>
        <taxon>Agaricomycotina</taxon>
        <taxon>Agaricomycetes</taxon>
        <taxon>Agaricomycetidae</taxon>
        <taxon>Agaricales</taxon>
        <taxon>Marasmiineae</taxon>
        <taxon>Mycenaceae</taxon>
        <taxon>Mycena</taxon>
    </lineage>
</organism>
<dbReference type="PROSITE" id="PS51186">
    <property type="entry name" value="GNAT"/>
    <property type="match status" value="1"/>
</dbReference>
<feature type="domain" description="N-acetyltransferase" evidence="1">
    <location>
        <begin position="95"/>
        <end position="228"/>
    </location>
</feature>
<dbReference type="SUPFAM" id="SSF55729">
    <property type="entry name" value="Acyl-CoA N-acyltransferases (Nat)"/>
    <property type="match status" value="1"/>
</dbReference>